<evidence type="ECO:0000256" key="2">
    <source>
        <dbReference type="ARBA" id="ARBA00022679"/>
    </source>
</evidence>
<name>A0A2J8B3U2_9FIRM</name>
<dbReference type="NCBIfam" id="TIGR00516">
    <property type="entry name" value="acpS"/>
    <property type="match status" value="1"/>
</dbReference>
<evidence type="ECO:0000256" key="4">
    <source>
        <dbReference type="ARBA" id="ARBA00022832"/>
    </source>
</evidence>
<proteinExistence type="inferred from homology"/>
<evidence type="ECO:0000256" key="6">
    <source>
        <dbReference type="ARBA" id="ARBA00023098"/>
    </source>
</evidence>
<keyword evidence="6 8" id="KW-0443">Lipid metabolism</keyword>
<comment type="cofactor">
    <cofactor evidence="8">
        <name>Mg(2+)</name>
        <dbReference type="ChEBI" id="CHEBI:18420"/>
    </cofactor>
</comment>
<dbReference type="InterPro" id="IPR008278">
    <property type="entry name" value="4-PPantetheinyl_Trfase_dom"/>
</dbReference>
<dbReference type="Proteomes" id="UP000236394">
    <property type="component" value="Unassembled WGS sequence"/>
</dbReference>
<keyword evidence="7 8" id="KW-0275">Fatty acid biosynthesis</keyword>
<keyword evidence="2 8" id="KW-0808">Transferase</keyword>
<reference evidence="11" key="1">
    <citation type="submission" date="2017-04" db="EMBL/GenBank/DDBJ databases">
        <authorList>
            <person name="Bumgarner R.E."/>
            <person name="Fredricks D.N."/>
            <person name="Srinivasan S."/>
        </authorList>
    </citation>
    <scope>NUCLEOTIDE SEQUENCE [LARGE SCALE GENOMIC DNA]</scope>
    <source>
        <strain evidence="11">KA00405</strain>
    </source>
</reference>
<dbReference type="InterPro" id="IPR037143">
    <property type="entry name" value="4-PPantetheinyl_Trfase_dom_sf"/>
</dbReference>
<keyword evidence="4 8" id="KW-0276">Fatty acid metabolism</keyword>
<dbReference type="EMBL" id="NBZD01000001">
    <property type="protein sequence ID" value="PNH19448.1"/>
    <property type="molecule type" value="Genomic_DNA"/>
</dbReference>
<comment type="catalytic activity">
    <reaction evidence="8">
        <text>apo-[ACP] + CoA = holo-[ACP] + adenosine 3',5'-bisphosphate + H(+)</text>
        <dbReference type="Rhea" id="RHEA:12068"/>
        <dbReference type="Rhea" id="RHEA-COMP:9685"/>
        <dbReference type="Rhea" id="RHEA-COMP:9690"/>
        <dbReference type="ChEBI" id="CHEBI:15378"/>
        <dbReference type="ChEBI" id="CHEBI:29999"/>
        <dbReference type="ChEBI" id="CHEBI:57287"/>
        <dbReference type="ChEBI" id="CHEBI:58343"/>
        <dbReference type="ChEBI" id="CHEBI:64479"/>
        <dbReference type="EC" id="2.7.8.7"/>
    </reaction>
</comment>
<evidence type="ECO:0000259" key="9">
    <source>
        <dbReference type="Pfam" id="PF01648"/>
    </source>
</evidence>
<dbReference type="GO" id="GO:0006633">
    <property type="term" value="P:fatty acid biosynthetic process"/>
    <property type="evidence" value="ECO:0007669"/>
    <property type="project" value="UniProtKB-UniRule"/>
</dbReference>
<keyword evidence="5 8" id="KW-0460">Magnesium</keyword>
<dbReference type="SUPFAM" id="SSF56214">
    <property type="entry name" value="4'-phosphopantetheinyl transferase"/>
    <property type="match status" value="1"/>
</dbReference>
<dbReference type="NCBIfam" id="TIGR00556">
    <property type="entry name" value="pantethn_trn"/>
    <property type="match status" value="1"/>
</dbReference>
<accession>A0A2J8B3U2</accession>
<comment type="function">
    <text evidence="8">Transfers the 4'-phosphopantetheine moiety from coenzyme A to a Ser of acyl-carrier-protein.</text>
</comment>
<evidence type="ECO:0000256" key="7">
    <source>
        <dbReference type="ARBA" id="ARBA00023160"/>
    </source>
</evidence>
<comment type="caution">
    <text evidence="10">The sequence shown here is derived from an EMBL/GenBank/DDBJ whole genome shotgun (WGS) entry which is preliminary data.</text>
</comment>
<evidence type="ECO:0000256" key="5">
    <source>
        <dbReference type="ARBA" id="ARBA00022842"/>
    </source>
</evidence>
<dbReference type="GO" id="GO:0005737">
    <property type="term" value="C:cytoplasm"/>
    <property type="evidence" value="ECO:0007669"/>
    <property type="project" value="UniProtKB-SubCell"/>
</dbReference>
<evidence type="ECO:0000256" key="1">
    <source>
        <dbReference type="ARBA" id="ARBA00022516"/>
    </source>
</evidence>
<gene>
    <name evidence="8" type="primary">acpS</name>
    <name evidence="10" type="ORF">B7R76_00740</name>
</gene>
<keyword evidence="8" id="KW-0963">Cytoplasm</keyword>
<dbReference type="HAMAP" id="MF_00101">
    <property type="entry name" value="AcpS"/>
    <property type="match status" value="1"/>
</dbReference>
<dbReference type="AlphaFoldDB" id="A0A2J8B3U2"/>
<dbReference type="EC" id="2.7.8.7" evidence="8"/>
<dbReference type="Pfam" id="PF01648">
    <property type="entry name" value="ACPS"/>
    <property type="match status" value="1"/>
</dbReference>
<dbReference type="InterPro" id="IPR002582">
    <property type="entry name" value="ACPS"/>
</dbReference>
<comment type="subcellular location">
    <subcellularLocation>
        <location evidence="8">Cytoplasm</location>
    </subcellularLocation>
</comment>
<evidence type="ECO:0000313" key="11">
    <source>
        <dbReference type="Proteomes" id="UP000236394"/>
    </source>
</evidence>
<feature type="domain" description="4'-phosphopantetheinyl transferase" evidence="9">
    <location>
        <begin position="39"/>
        <end position="132"/>
    </location>
</feature>
<dbReference type="GO" id="GO:0008897">
    <property type="term" value="F:holo-[acyl-carrier-protein] synthase activity"/>
    <property type="evidence" value="ECO:0007669"/>
    <property type="project" value="UniProtKB-UniRule"/>
</dbReference>
<protein>
    <recommendedName>
        <fullName evidence="8">Holo-[acyl-carrier-protein] synthase</fullName>
        <shortName evidence="8">Holo-ACP synthase</shortName>
        <ecNumber evidence="8">2.7.8.7</ecNumber>
    </recommendedName>
    <alternativeName>
        <fullName evidence="8">4'-phosphopantetheinyl transferase AcpS</fullName>
    </alternativeName>
</protein>
<comment type="similarity">
    <text evidence="8">Belongs to the P-Pant transferase superfamily. AcpS family.</text>
</comment>
<feature type="binding site" evidence="8">
    <location>
        <position position="41"/>
    </location>
    <ligand>
        <name>Mg(2+)</name>
        <dbReference type="ChEBI" id="CHEBI:18420"/>
    </ligand>
</feature>
<organism evidence="10 11">
    <name type="scientific">Mageeibacillus indolicus</name>
    <dbReference type="NCBI Taxonomy" id="884684"/>
    <lineage>
        <taxon>Bacteria</taxon>
        <taxon>Bacillati</taxon>
        <taxon>Bacillota</taxon>
        <taxon>Clostridia</taxon>
        <taxon>Eubacteriales</taxon>
        <taxon>Oscillospiraceae</taxon>
        <taxon>Mageeibacillus</taxon>
    </lineage>
</organism>
<keyword evidence="3 8" id="KW-0479">Metal-binding</keyword>
<dbReference type="InterPro" id="IPR004568">
    <property type="entry name" value="Ppantetheine-prot_Trfase_dom"/>
</dbReference>
<feature type="binding site" evidence="8">
    <location>
        <position position="92"/>
    </location>
    <ligand>
        <name>Mg(2+)</name>
        <dbReference type="ChEBI" id="CHEBI:18420"/>
    </ligand>
</feature>
<evidence type="ECO:0000313" key="10">
    <source>
        <dbReference type="EMBL" id="PNH19448.1"/>
    </source>
</evidence>
<sequence>MFALNWCGYAGSGEKEAVLTEVGENIDWGDDLGGIYAHGIDLVEIGRIKQALSRFDGDFLCRILTACEIEALPPTRNARFYEWVAGRFAAKEAIAKTLGCGIGRKLAWADMDIRTGKSGQPEVYLSENGYAALMEYVVSMKFPVSTEVDVLKLQKGKGEAIFKAAPCLKLSLTHTAELAMASCILTISTKII</sequence>
<dbReference type="GO" id="GO:0000287">
    <property type="term" value="F:magnesium ion binding"/>
    <property type="evidence" value="ECO:0007669"/>
    <property type="project" value="UniProtKB-UniRule"/>
</dbReference>
<dbReference type="Gene3D" id="3.90.470.20">
    <property type="entry name" value="4'-phosphopantetheinyl transferase domain"/>
    <property type="match status" value="1"/>
</dbReference>
<keyword evidence="1 8" id="KW-0444">Lipid biosynthesis</keyword>
<evidence type="ECO:0000256" key="3">
    <source>
        <dbReference type="ARBA" id="ARBA00022723"/>
    </source>
</evidence>
<evidence type="ECO:0000256" key="8">
    <source>
        <dbReference type="HAMAP-Rule" id="MF_00101"/>
    </source>
</evidence>